<accession>A0A6B3C3D8</accession>
<sequence>MTVRTDVTERSERPEHETVAEVLRAMAADADVQSELVHAARKHSPEVARLAEAETLWHVTAMLNAAGAWLGDPDGHAQGGPGGPGTGDNDEQGMDAQDFAAALMLGADRAGQGVPVIAVLRGVQAGLTRTVEITVDRCRSAGVPDAALLSAVMRLKEYGDALQRHVVHGYRTAEWDTPRALGETRARLLHRLLVEGEQAPAAEELARAGLRHNAVRHLLVADPGGDPARTRRLAHRLAALRGCLFGMLDGRLVGLYPRLPAGEAIDDGEGEGEGEEDRDDGALVVVSPPVPLDDLRATYALCVRALDLDGGATATPGPYGRHGVYELTELAAEIALADHPLLGAWLSARLLANLDPRDDFHRQIAVTALTFLDHGRRLDRTAATLFTHPNTVRYRLARLQQLTGESLTDDLPGSASGPLGTLHWWWALRTWLGLGADGKP</sequence>
<reference evidence="4" key="1">
    <citation type="submission" date="2020-01" db="EMBL/GenBank/DDBJ databases">
        <title>Insect and environment-associated Actinomycetes.</title>
        <authorList>
            <person name="Currrie C."/>
            <person name="Chevrette M."/>
            <person name="Carlson C."/>
            <person name="Stubbendieck R."/>
            <person name="Wendt-Pienkowski E."/>
        </authorList>
    </citation>
    <scope>NUCLEOTIDE SEQUENCE</scope>
    <source>
        <strain evidence="4">SID12501</strain>
    </source>
</reference>
<proteinExistence type="predicted"/>
<feature type="region of interest" description="Disordered" evidence="1">
    <location>
        <begin position="70"/>
        <end position="93"/>
    </location>
</feature>
<dbReference type="RefSeq" id="WP_164321862.1">
    <property type="nucleotide sequence ID" value="NZ_JAAGLU010000041.1"/>
</dbReference>
<comment type="caution">
    <text evidence="4">The sequence shown here is derived from an EMBL/GenBank/DDBJ whole genome shotgun (WGS) entry which is preliminary data.</text>
</comment>
<dbReference type="InterPro" id="IPR051448">
    <property type="entry name" value="CdaR-like_regulators"/>
</dbReference>
<evidence type="ECO:0000259" key="3">
    <source>
        <dbReference type="Pfam" id="PF14361"/>
    </source>
</evidence>
<dbReference type="InterPro" id="IPR042070">
    <property type="entry name" value="PucR_C-HTH_sf"/>
</dbReference>
<dbReference type="PANTHER" id="PTHR33744">
    <property type="entry name" value="CARBOHYDRATE DIACID REGULATOR"/>
    <property type="match status" value="1"/>
</dbReference>
<evidence type="ECO:0000313" key="4">
    <source>
        <dbReference type="EMBL" id="NEC91275.1"/>
    </source>
</evidence>
<dbReference type="Pfam" id="PF14361">
    <property type="entry name" value="RsbRD_N"/>
    <property type="match status" value="1"/>
</dbReference>
<gene>
    <name evidence="4" type="ORF">G3I71_36990</name>
</gene>
<dbReference type="InterPro" id="IPR025751">
    <property type="entry name" value="RsbRD_N_dom"/>
</dbReference>
<dbReference type="InterPro" id="IPR025736">
    <property type="entry name" value="PucR_C-HTH_dom"/>
</dbReference>
<dbReference type="EMBL" id="JAAGLU010000041">
    <property type="protein sequence ID" value="NEC91275.1"/>
    <property type="molecule type" value="Genomic_DNA"/>
</dbReference>
<evidence type="ECO:0000259" key="2">
    <source>
        <dbReference type="Pfam" id="PF13556"/>
    </source>
</evidence>
<feature type="domain" description="PucR C-terminal helix-turn-helix" evidence="2">
    <location>
        <begin position="367"/>
        <end position="409"/>
    </location>
</feature>
<dbReference type="Gene3D" id="1.10.10.2840">
    <property type="entry name" value="PucR C-terminal helix-turn-helix domain"/>
    <property type="match status" value="1"/>
</dbReference>
<feature type="compositionally biased region" description="Gly residues" evidence="1">
    <location>
        <begin position="77"/>
        <end position="86"/>
    </location>
</feature>
<dbReference type="Pfam" id="PF13556">
    <property type="entry name" value="HTH_30"/>
    <property type="match status" value="1"/>
</dbReference>
<evidence type="ECO:0000256" key="1">
    <source>
        <dbReference type="SAM" id="MobiDB-lite"/>
    </source>
</evidence>
<feature type="domain" description="RsbT co-antagonist protein RsbRD N-terminal" evidence="3">
    <location>
        <begin position="35"/>
        <end position="174"/>
    </location>
</feature>
<organism evidence="4">
    <name type="scientific">Streptomyces sp. SID12501</name>
    <dbReference type="NCBI Taxonomy" id="2706042"/>
    <lineage>
        <taxon>Bacteria</taxon>
        <taxon>Bacillati</taxon>
        <taxon>Actinomycetota</taxon>
        <taxon>Actinomycetes</taxon>
        <taxon>Kitasatosporales</taxon>
        <taxon>Streptomycetaceae</taxon>
        <taxon>Streptomyces</taxon>
    </lineage>
</organism>
<dbReference type="AlphaFoldDB" id="A0A6B3C3D8"/>
<name>A0A6B3C3D8_9ACTN</name>
<protein>
    <submittedName>
        <fullName evidence="4">PucR family transcriptional regulator</fullName>
    </submittedName>
</protein>